<dbReference type="Gene3D" id="1.25.10.10">
    <property type="entry name" value="Leucine-rich Repeat Variant"/>
    <property type="match status" value="2"/>
</dbReference>
<dbReference type="GO" id="GO:0007165">
    <property type="term" value="P:signal transduction"/>
    <property type="evidence" value="ECO:0007669"/>
    <property type="project" value="InterPro"/>
</dbReference>
<feature type="region of interest" description="Disordered" evidence="1">
    <location>
        <begin position="1"/>
        <end position="79"/>
    </location>
</feature>
<dbReference type="FunFam" id="1.25.10.10:FF:000353">
    <property type="entry name" value="Serine/threonine-protein phosphatase 2A 56 kDa regulatory subunit"/>
    <property type="match status" value="1"/>
</dbReference>
<dbReference type="Pfam" id="PF01603">
    <property type="entry name" value="B56"/>
    <property type="match status" value="2"/>
</dbReference>
<organism evidence="2 3">
    <name type="scientific">Brassica campestris</name>
    <name type="common">Field mustard</name>
    <dbReference type="NCBI Taxonomy" id="3711"/>
    <lineage>
        <taxon>Eukaryota</taxon>
        <taxon>Viridiplantae</taxon>
        <taxon>Streptophyta</taxon>
        <taxon>Embryophyta</taxon>
        <taxon>Tracheophyta</taxon>
        <taxon>Spermatophyta</taxon>
        <taxon>Magnoliopsida</taxon>
        <taxon>eudicotyledons</taxon>
        <taxon>Gunneridae</taxon>
        <taxon>Pentapetalae</taxon>
        <taxon>rosids</taxon>
        <taxon>malvids</taxon>
        <taxon>Brassicales</taxon>
        <taxon>Brassicaceae</taxon>
        <taxon>Brassiceae</taxon>
        <taxon>Brassica</taxon>
    </lineage>
</organism>
<dbReference type="SUPFAM" id="SSF48371">
    <property type="entry name" value="ARM repeat"/>
    <property type="match status" value="2"/>
</dbReference>
<dbReference type="GO" id="GO:0019888">
    <property type="term" value="F:protein phosphatase regulator activity"/>
    <property type="evidence" value="ECO:0007669"/>
    <property type="project" value="InterPro"/>
</dbReference>
<gene>
    <name evidence="2" type="ORF">BRARA_B03214</name>
</gene>
<feature type="compositionally biased region" description="Polar residues" evidence="1">
    <location>
        <begin position="62"/>
        <end position="79"/>
    </location>
</feature>
<dbReference type="Proteomes" id="UP000264353">
    <property type="component" value="Chromosome A2"/>
</dbReference>
<dbReference type="AlphaFoldDB" id="A0A398AEK5"/>
<proteinExistence type="predicted"/>
<accession>A0A398AEK5</accession>
<dbReference type="PANTHER" id="PTHR10257:SF66">
    <property type="entry name" value="SERINE_THREONINE PROTEIN PHOSPHATASE 2A 59 KDA REGULATORY SUBUNIT B' ETA ISOFORM"/>
    <property type="match status" value="1"/>
</dbReference>
<name>A0A398AEK5_BRACM</name>
<dbReference type="GO" id="GO:0000159">
    <property type="term" value="C:protein phosphatase type 2A complex"/>
    <property type="evidence" value="ECO:0007669"/>
    <property type="project" value="InterPro"/>
</dbReference>
<dbReference type="EMBL" id="CM010629">
    <property type="protein sequence ID" value="RID76232.1"/>
    <property type="molecule type" value="Genomic_DNA"/>
</dbReference>
<dbReference type="InterPro" id="IPR011989">
    <property type="entry name" value="ARM-like"/>
</dbReference>
<feature type="compositionally biased region" description="Basic residues" evidence="1">
    <location>
        <begin position="10"/>
        <end position="24"/>
    </location>
</feature>
<evidence type="ECO:0000313" key="3">
    <source>
        <dbReference type="Proteomes" id="UP000264353"/>
    </source>
</evidence>
<sequence>MWKQILSKLPNKKSSKNEHHHRGGREHGGHSSSSSSSHASTSKSSDNGVGKTKHSQTKERSTASSDVNPKSIANNNNGVFTPYEALPSFKDVPNTEKQTLFIKKLNLCRVVFDFTDPTKNIKEKDIKRQTLLELVDYVNSANGKFSEGSVQEVVRMVSANIFRTLNPQPRENKVIDALDLEEEEPSMDLAWPHLQLVYELFLRFVASPETDTKLAKRYIDQSFVLRLLDLFDSEDPRERDCLKTILHRIYGKFMVHRPFIRKSINNIFYRFVFETEKHNGIADRKVILPIIFPALERNAQKHWNQAVHSLTLNVRKIFQDLDPELFKECLAKFKEDESKEGETKAKREATWKRLEEAGMRKGK</sequence>
<dbReference type="PANTHER" id="PTHR10257">
    <property type="entry name" value="SERINE/THREONINE PROTEIN PHOSPHATASE 2A PP2A REGULATORY SUBUNIT B"/>
    <property type="match status" value="1"/>
</dbReference>
<protein>
    <recommendedName>
        <fullName evidence="4">Serine/threonine protein phosphatase 2A regulatory subunit</fullName>
    </recommendedName>
</protein>
<dbReference type="InterPro" id="IPR016024">
    <property type="entry name" value="ARM-type_fold"/>
</dbReference>
<evidence type="ECO:0000313" key="2">
    <source>
        <dbReference type="EMBL" id="RID76232.1"/>
    </source>
</evidence>
<dbReference type="InterPro" id="IPR002554">
    <property type="entry name" value="PP2A_B56"/>
</dbReference>
<evidence type="ECO:0008006" key="4">
    <source>
        <dbReference type="Google" id="ProtNLM"/>
    </source>
</evidence>
<reference evidence="2 3" key="1">
    <citation type="submission" date="2018-06" db="EMBL/GenBank/DDBJ databases">
        <title>WGS assembly of Brassica rapa FPsc.</title>
        <authorList>
            <person name="Bowman J."/>
            <person name="Kohchi T."/>
            <person name="Yamato K."/>
            <person name="Jenkins J."/>
            <person name="Shu S."/>
            <person name="Ishizaki K."/>
            <person name="Yamaoka S."/>
            <person name="Nishihama R."/>
            <person name="Nakamura Y."/>
            <person name="Berger F."/>
            <person name="Adam C."/>
            <person name="Aki S."/>
            <person name="Althoff F."/>
            <person name="Araki T."/>
            <person name="Arteaga-Vazquez M."/>
            <person name="Balasubrmanian S."/>
            <person name="Bauer D."/>
            <person name="Boehm C."/>
            <person name="Briginshaw L."/>
            <person name="Caballero-Perez J."/>
            <person name="Catarino B."/>
            <person name="Chen F."/>
            <person name="Chiyoda S."/>
            <person name="Chovatia M."/>
            <person name="Davies K."/>
            <person name="Delmans M."/>
            <person name="Demura T."/>
            <person name="Dierschke T."/>
            <person name="Dolan L."/>
            <person name="Dorantes-Acosta A."/>
            <person name="Eklund D."/>
            <person name="Florent S."/>
            <person name="Flores-Sandoval E."/>
            <person name="Fujiyama A."/>
            <person name="Fukuzawa H."/>
            <person name="Galik B."/>
            <person name="Grimanelli D."/>
            <person name="Grimwood J."/>
            <person name="Grossniklaus U."/>
            <person name="Hamada T."/>
            <person name="Haseloff J."/>
            <person name="Hetherington A."/>
            <person name="Higo A."/>
            <person name="Hirakawa Y."/>
            <person name="Hundley H."/>
            <person name="Ikeda Y."/>
            <person name="Inoue K."/>
            <person name="Inoue S."/>
            <person name="Ishida S."/>
            <person name="Jia Q."/>
            <person name="Kakita M."/>
            <person name="Kanazawa T."/>
            <person name="Kawai Y."/>
            <person name="Kawashima T."/>
            <person name="Kennedy M."/>
            <person name="Kinose K."/>
            <person name="Kinoshita T."/>
            <person name="Kohara Y."/>
            <person name="Koide E."/>
            <person name="Komatsu K."/>
            <person name="Kopischke S."/>
            <person name="Kubo M."/>
            <person name="Kyozuka J."/>
            <person name="Lagercrantz U."/>
            <person name="Lin S."/>
            <person name="Lindquist E."/>
            <person name="Lipzen A."/>
            <person name="Lu C."/>
            <person name="Luna E."/>
            <person name="Martienssen R."/>
            <person name="Minamino N."/>
            <person name="Mizutani M."/>
            <person name="Mizutani M."/>
            <person name="Mochizuki N."/>
            <person name="Monte I."/>
            <person name="Mosher R."/>
            <person name="Nagasaki H."/>
            <person name="Nakagami H."/>
            <person name="Naramoto S."/>
            <person name="Nishitani K."/>
            <person name="Ohtani M."/>
            <person name="Okamoto T."/>
            <person name="Okumura M."/>
            <person name="Phillips J."/>
            <person name="Pollak B."/>
            <person name="Reinders A."/>
            <person name="Roevekamp M."/>
            <person name="Sano R."/>
            <person name="Sawa S."/>
            <person name="Schmid M."/>
            <person name="Shirakawa M."/>
            <person name="Solano R."/>
            <person name="Spunde A."/>
            <person name="Suetsugu N."/>
            <person name="Sugano S."/>
            <person name="Sugiyama A."/>
            <person name="Sun R."/>
            <person name="Suzuki Y."/>
            <person name="Takenaka M."/>
            <person name="Takezawa D."/>
            <person name="Tomogane H."/>
            <person name="Tsuzuki M."/>
            <person name="Ueda T."/>
            <person name="Umeda M."/>
            <person name="Ward J."/>
            <person name="Watanabe Y."/>
            <person name="Yazaki K."/>
            <person name="Yokoyama R."/>
            <person name="Yoshitake Y."/>
            <person name="Yotsui I."/>
            <person name="Zachgo S."/>
            <person name="Schmutz J."/>
        </authorList>
    </citation>
    <scope>NUCLEOTIDE SEQUENCE [LARGE SCALE GENOMIC DNA]</scope>
    <source>
        <strain evidence="3">cv. B-3</strain>
    </source>
</reference>
<feature type="compositionally biased region" description="Low complexity" evidence="1">
    <location>
        <begin position="30"/>
        <end position="45"/>
    </location>
</feature>
<evidence type="ECO:0000256" key="1">
    <source>
        <dbReference type="SAM" id="MobiDB-lite"/>
    </source>
</evidence>